<accession>A0ABW7CHG4</accession>
<organism evidence="1 2">
    <name type="scientific">Limnothrix redekei LRLZ20PSL1</name>
    <dbReference type="NCBI Taxonomy" id="3112953"/>
    <lineage>
        <taxon>Bacteria</taxon>
        <taxon>Bacillati</taxon>
        <taxon>Cyanobacteriota</taxon>
        <taxon>Cyanophyceae</taxon>
        <taxon>Pseudanabaenales</taxon>
        <taxon>Pseudanabaenaceae</taxon>
        <taxon>Limnothrix</taxon>
    </lineage>
</organism>
<reference evidence="2" key="1">
    <citation type="journal article" date="2024" name="Algal Res.">
        <title>Biochemical, toxicological and genomic investigation of a high-biomass producing Limnothrix strain isolated from Italian shallow drinking water reservoir.</title>
        <authorList>
            <person name="Simonazzi M."/>
            <person name="Shishido T.K."/>
            <person name="Delbaje E."/>
            <person name="Wahlsten M."/>
            <person name="Fewer D.P."/>
            <person name="Sivonen K."/>
            <person name="Pezzolesi L."/>
            <person name="Pistocchi R."/>
        </authorList>
    </citation>
    <scope>NUCLEOTIDE SEQUENCE [LARGE SCALE GENOMIC DNA]</scope>
    <source>
        <strain evidence="2">LRLZ20PSL1</strain>
    </source>
</reference>
<dbReference type="EMBL" id="JAZAQF010000094">
    <property type="protein sequence ID" value="MFG3819530.1"/>
    <property type="molecule type" value="Genomic_DNA"/>
</dbReference>
<dbReference type="RefSeq" id="WP_099534496.1">
    <property type="nucleotide sequence ID" value="NZ_JAZAQF010000094.1"/>
</dbReference>
<gene>
    <name evidence="1" type="ORF">VPK24_17940</name>
</gene>
<proteinExistence type="predicted"/>
<evidence type="ECO:0000313" key="2">
    <source>
        <dbReference type="Proteomes" id="UP001604335"/>
    </source>
</evidence>
<keyword evidence="2" id="KW-1185">Reference proteome</keyword>
<comment type="caution">
    <text evidence="1">The sequence shown here is derived from an EMBL/GenBank/DDBJ whole genome shotgun (WGS) entry which is preliminary data.</text>
</comment>
<sequence>MSDPNALPDWIRQIVQDQPLSNEQATCLHWIGDAYQLLMQLNSFSLSEYSEQVQHLDRVAEMARAGSRLAQHAPEVVEALVQQQPVGRSS</sequence>
<protein>
    <submittedName>
        <fullName evidence="1">Uncharacterized protein</fullName>
    </submittedName>
</protein>
<dbReference type="Proteomes" id="UP001604335">
    <property type="component" value="Unassembled WGS sequence"/>
</dbReference>
<evidence type="ECO:0000313" key="1">
    <source>
        <dbReference type="EMBL" id="MFG3819530.1"/>
    </source>
</evidence>
<name>A0ABW7CHG4_9CYAN</name>